<accession>A0A841D5R2</accession>
<protein>
    <submittedName>
        <fullName evidence="1">Uncharacterized protein</fullName>
    </submittedName>
</protein>
<dbReference type="RefSeq" id="WP_184942186.1">
    <property type="nucleotide sequence ID" value="NZ_BAAAWZ010000001.1"/>
</dbReference>
<sequence>MTISEAHVRTPGPAVAGVVSGQEAAPVSWPCPGLSPHPLPPTAGVVELDWRPLAPGDARRVLAHTCSCRSTVFELRSLGGRLVVRRTVRHLGTTHHAGPWTRREGERWWLRLLTGQAR</sequence>
<dbReference type="Proteomes" id="UP000562352">
    <property type="component" value="Unassembled WGS sequence"/>
</dbReference>
<reference evidence="1 2" key="1">
    <citation type="submission" date="2020-08" db="EMBL/GenBank/DDBJ databases">
        <title>Genomic Encyclopedia of Type Strains, Phase III (KMG-III): the genomes of soil and plant-associated and newly described type strains.</title>
        <authorList>
            <person name="Whitman W."/>
        </authorList>
    </citation>
    <scope>NUCLEOTIDE SEQUENCE [LARGE SCALE GENOMIC DNA]</scope>
    <source>
        <strain evidence="1 2">CECT 3303</strain>
    </source>
</reference>
<dbReference type="EMBL" id="JACHJJ010000009">
    <property type="protein sequence ID" value="MBB5963797.1"/>
    <property type="molecule type" value="Genomic_DNA"/>
</dbReference>
<keyword evidence="2" id="KW-1185">Reference proteome</keyword>
<comment type="caution">
    <text evidence="1">The sequence shown here is derived from an EMBL/GenBank/DDBJ whole genome shotgun (WGS) entry which is preliminary data.</text>
</comment>
<evidence type="ECO:0000313" key="2">
    <source>
        <dbReference type="Proteomes" id="UP000562352"/>
    </source>
</evidence>
<evidence type="ECO:0000313" key="1">
    <source>
        <dbReference type="EMBL" id="MBB5963797.1"/>
    </source>
</evidence>
<organism evidence="1 2">
    <name type="scientific">Planomonospora venezuelensis</name>
    <dbReference type="NCBI Taxonomy" id="1999"/>
    <lineage>
        <taxon>Bacteria</taxon>
        <taxon>Bacillati</taxon>
        <taxon>Actinomycetota</taxon>
        <taxon>Actinomycetes</taxon>
        <taxon>Streptosporangiales</taxon>
        <taxon>Streptosporangiaceae</taxon>
        <taxon>Planomonospora</taxon>
    </lineage>
</organism>
<name>A0A841D5R2_PLAVE</name>
<proteinExistence type="predicted"/>
<gene>
    <name evidence="1" type="ORF">FHS22_003079</name>
</gene>
<dbReference type="AlphaFoldDB" id="A0A841D5R2"/>